<dbReference type="AlphaFoldDB" id="A0A9W9Y6N3"/>
<feature type="compositionally biased region" description="Basic and acidic residues" evidence="1">
    <location>
        <begin position="30"/>
        <end position="50"/>
    </location>
</feature>
<proteinExistence type="predicted"/>
<organism evidence="2 3">
    <name type="scientific">Desmophyllum pertusum</name>
    <dbReference type="NCBI Taxonomy" id="174260"/>
    <lineage>
        <taxon>Eukaryota</taxon>
        <taxon>Metazoa</taxon>
        <taxon>Cnidaria</taxon>
        <taxon>Anthozoa</taxon>
        <taxon>Hexacorallia</taxon>
        <taxon>Scleractinia</taxon>
        <taxon>Caryophylliina</taxon>
        <taxon>Caryophylliidae</taxon>
        <taxon>Desmophyllum</taxon>
    </lineage>
</organism>
<dbReference type="EMBL" id="MU827988">
    <property type="protein sequence ID" value="KAJ7312659.1"/>
    <property type="molecule type" value="Genomic_DNA"/>
</dbReference>
<name>A0A9W9Y6N3_9CNID</name>
<comment type="caution">
    <text evidence="2">The sequence shown here is derived from an EMBL/GenBank/DDBJ whole genome shotgun (WGS) entry which is preliminary data.</text>
</comment>
<evidence type="ECO:0000256" key="1">
    <source>
        <dbReference type="SAM" id="MobiDB-lite"/>
    </source>
</evidence>
<protein>
    <submittedName>
        <fullName evidence="2">Uncharacterized protein</fullName>
    </submittedName>
</protein>
<keyword evidence="3" id="KW-1185">Reference proteome</keyword>
<gene>
    <name evidence="2" type="ORF">OS493_039566</name>
</gene>
<sequence>MDELNKKETATDCTNSETINILSPGTETSNKTEEKKPAKEKKEVTTKEQSEDVSEVVKTMRKRREDIGSQTQWDCR</sequence>
<evidence type="ECO:0000313" key="2">
    <source>
        <dbReference type="EMBL" id="KAJ7312659.1"/>
    </source>
</evidence>
<reference evidence="2" key="1">
    <citation type="submission" date="2023-01" db="EMBL/GenBank/DDBJ databases">
        <title>Genome assembly of the deep-sea coral Lophelia pertusa.</title>
        <authorList>
            <person name="Herrera S."/>
            <person name="Cordes E."/>
        </authorList>
    </citation>
    <scope>NUCLEOTIDE SEQUENCE</scope>
    <source>
        <strain evidence="2">USNM1676648</strain>
        <tissue evidence="2">Polyp</tissue>
    </source>
</reference>
<feature type="region of interest" description="Disordered" evidence="1">
    <location>
        <begin position="1"/>
        <end position="76"/>
    </location>
</feature>
<evidence type="ECO:0000313" key="3">
    <source>
        <dbReference type="Proteomes" id="UP001163046"/>
    </source>
</evidence>
<feature type="compositionally biased region" description="Polar residues" evidence="1">
    <location>
        <begin position="11"/>
        <end position="29"/>
    </location>
</feature>
<accession>A0A9W9Y6N3</accession>
<feature type="compositionally biased region" description="Basic and acidic residues" evidence="1">
    <location>
        <begin position="1"/>
        <end position="10"/>
    </location>
</feature>
<dbReference type="Proteomes" id="UP001163046">
    <property type="component" value="Unassembled WGS sequence"/>
</dbReference>